<dbReference type="RefSeq" id="WP_019618579.1">
    <property type="nucleotide sequence ID" value="NZ_JBHUNE010000006.1"/>
</dbReference>
<dbReference type="PIRSF" id="PIRSF036628">
    <property type="entry name" value="IolB"/>
    <property type="match status" value="1"/>
</dbReference>
<evidence type="ECO:0000256" key="1">
    <source>
        <dbReference type="ARBA" id="ARBA00023235"/>
    </source>
</evidence>
<dbReference type="InterPro" id="IPR021120">
    <property type="entry name" value="KduI/IolB_isomerase"/>
</dbReference>
<dbReference type="Proteomes" id="UP001597492">
    <property type="component" value="Unassembled WGS sequence"/>
</dbReference>
<name>A0ABW5UWS2_9MICO</name>
<dbReference type="NCBIfam" id="TIGR04378">
    <property type="entry name" value="myo_inos_iolB"/>
    <property type="match status" value="1"/>
</dbReference>
<dbReference type="Gene3D" id="2.60.120.10">
    <property type="entry name" value="Jelly Rolls"/>
    <property type="match status" value="2"/>
</dbReference>
<evidence type="ECO:0000313" key="2">
    <source>
        <dbReference type="EMBL" id="MFD2758127.1"/>
    </source>
</evidence>
<protein>
    <submittedName>
        <fullName evidence="2">5-deoxy-glucuronate isomerase</fullName>
        <ecNumber evidence="2">5.3.1.30</ecNumber>
    </submittedName>
</protein>
<dbReference type="InterPro" id="IPR024203">
    <property type="entry name" value="Deoxy-glucuronate_isom_IolB"/>
</dbReference>
<reference evidence="3" key="1">
    <citation type="journal article" date="2019" name="Int. J. Syst. Evol. Microbiol.">
        <title>The Global Catalogue of Microorganisms (GCM) 10K type strain sequencing project: providing services to taxonomists for standard genome sequencing and annotation.</title>
        <authorList>
            <consortium name="The Broad Institute Genomics Platform"/>
            <consortium name="The Broad Institute Genome Sequencing Center for Infectious Disease"/>
            <person name="Wu L."/>
            <person name="Ma J."/>
        </authorList>
    </citation>
    <scope>NUCLEOTIDE SEQUENCE [LARGE SCALE GENOMIC DNA]</scope>
    <source>
        <strain evidence="3">TISTR 1514</strain>
    </source>
</reference>
<accession>A0ABW5UWS2</accession>
<evidence type="ECO:0000313" key="3">
    <source>
        <dbReference type="Proteomes" id="UP001597492"/>
    </source>
</evidence>
<comment type="caution">
    <text evidence="2">The sequence shown here is derived from an EMBL/GenBank/DDBJ whole genome shotgun (WGS) entry which is preliminary data.</text>
</comment>
<dbReference type="EC" id="5.3.1.30" evidence="2"/>
<dbReference type="InterPro" id="IPR014710">
    <property type="entry name" value="RmlC-like_jellyroll"/>
</dbReference>
<keyword evidence="1 2" id="KW-0413">Isomerase</keyword>
<organism evidence="2 3">
    <name type="scientific">Gulosibacter faecalis</name>
    <dbReference type="NCBI Taxonomy" id="272240"/>
    <lineage>
        <taxon>Bacteria</taxon>
        <taxon>Bacillati</taxon>
        <taxon>Actinomycetota</taxon>
        <taxon>Actinomycetes</taxon>
        <taxon>Micrococcales</taxon>
        <taxon>Microbacteriaceae</taxon>
        <taxon>Gulosibacter</taxon>
    </lineage>
</organism>
<dbReference type="Pfam" id="PF04962">
    <property type="entry name" value="KduI"/>
    <property type="match status" value="1"/>
</dbReference>
<dbReference type="SUPFAM" id="SSF51182">
    <property type="entry name" value="RmlC-like cupins"/>
    <property type="match status" value="1"/>
</dbReference>
<dbReference type="InterPro" id="IPR011051">
    <property type="entry name" value="RmlC_Cupin_sf"/>
</dbReference>
<keyword evidence="3" id="KW-1185">Reference proteome</keyword>
<dbReference type="PANTHER" id="PTHR39193">
    <property type="entry name" value="5-DEOXY-GLUCURONATE ISOMERASE"/>
    <property type="match status" value="1"/>
</dbReference>
<dbReference type="PANTHER" id="PTHR39193:SF1">
    <property type="entry name" value="5-DEOXY-GLUCURONATE ISOMERASE"/>
    <property type="match status" value="1"/>
</dbReference>
<dbReference type="GO" id="GO:0102482">
    <property type="term" value="F:5-deoxy-D-glucuronate isomerase activity"/>
    <property type="evidence" value="ECO:0007669"/>
    <property type="project" value="UniProtKB-EC"/>
</dbReference>
<dbReference type="EMBL" id="JBHUNE010000006">
    <property type="protein sequence ID" value="MFD2758127.1"/>
    <property type="molecule type" value="Genomic_DNA"/>
</dbReference>
<gene>
    <name evidence="2" type="primary">iolB</name>
    <name evidence="2" type="ORF">ACFSW7_07025</name>
</gene>
<sequence>MTSSTPEWFHRKGDLASGPWETVIDDSLESWEHTGLRVADLDGETAELPAGDIERIIVPLAGSFSVTYTEPDAAAVTQELAGRATVFSGPTDVLFLGAGTAATLTGNGRVAVTEAPTEQRAAARYVPASDTEIELRGNGVTSREVHSFGMPAALPEAAKLLVCEVITPAGNWSSYPPHKHDTDRPGEEAILEEIYYFEAARDTETPRDADAIGLFHTYPGAEGDDPIDEVVRSGDVATVARGYHGPAAAAPGYHLYYLNVMAGPGTARTWIVANDPAHEWVRSDLESQPLDSRLPLGKN</sequence>
<proteinExistence type="predicted"/>